<evidence type="ECO:0000259" key="3">
    <source>
        <dbReference type="PROSITE" id="PS51914"/>
    </source>
</evidence>
<dbReference type="SUPFAM" id="SSF50911">
    <property type="entry name" value="Mannose 6-phosphate receptor domain"/>
    <property type="match status" value="1"/>
</dbReference>
<accession>A0ABV0S332</accession>
<protein>
    <recommendedName>
        <fullName evidence="3">MRH domain-containing protein</fullName>
    </recommendedName>
</protein>
<dbReference type="InterPro" id="IPR009011">
    <property type="entry name" value="Man6P_isomerase_rcpt-bd_dom_sf"/>
</dbReference>
<gene>
    <name evidence="4" type="ORF">XENOCAPTIV_021844</name>
</gene>
<organism evidence="4 5">
    <name type="scientific">Xenoophorus captivus</name>
    <dbReference type="NCBI Taxonomy" id="1517983"/>
    <lineage>
        <taxon>Eukaryota</taxon>
        <taxon>Metazoa</taxon>
        <taxon>Chordata</taxon>
        <taxon>Craniata</taxon>
        <taxon>Vertebrata</taxon>
        <taxon>Euteleostomi</taxon>
        <taxon>Actinopterygii</taxon>
        <taxon>Neopterygii</taxon>
        <taxon>Teleostei</taxon>
        <taxon>Neoteleostei</taxon>
        <taxon>Acanthomorphata</taxon>
        <taxon>Ovalentaria</taxon>
        <taxon>Atherinomorphae</taxon>
        <taxon>Cyprinodontiformes</taxon>
        <taxon>Goodeidae</taxon>
        <taxon>Xenoophorus</taxon>
    </lineage>
</organism>
<name>A0ABV0S332_9TELE</name>
<dbReference type="EMBL" id="JAHRIN010067699">
    <property type="protein sequence ID" value="MEQ2214848.1"/>
    <property type="molecule type" value="Genomic_DNA"/>
</dbReference>
<dbReference type="InterPro" id="IPR000479">
    <property type="entry name" value="CIMR_rpt"/>
</dbReference>
<evidence type="ECO:0000313" key="4">
    <source>
        <dbReference type="EMBL" id="MEQ2214848.1"/>
    </source>
</evidence>
<keyword evidence="1" id="KW-0732">Signal</keyword>
<evidence type="ECO:0000313" key="5">
    <source>
        <dbReference type="Proteomes" id="UP001434883"/>
    </source>
</evidence>
<dbReference type="PROSITE" id="PS51914">
    <property type="entry name" value="MRH"/>
    <property type="match status" value="1"/>
</dbReference>
<dbReference type="Gene3D" id="2.70.130.10">
    <property type="entry name" value="Mannose-6-phosphate receptor binding domain"/>
    <property type="match status" value="1"/>
</dbReference>
<evidence type="ECO:0000256" key="2">
    <source>
        <dbReference type="ARBA" id="ARBA00023157"/>
    </source>
</evidence>
<dbReference type="Proteomes" id="UP001434883">
    <property type="component" value="Unassembled WGS sequence"/>
</dbReference>
<sequence>MDRSGSLWYQDLCSCGSSAAVCVQNLSGGVGRSVGELSLQTLSDTVLDYNTTQTCPEGTNSVQTSISFQCGKTMGSTPKMVAESNCRYEVEWVTEYACHRDYLESHSCKLTSEQHDISIDLTPLTLSCKWCFF</sequence>
<keyword evidence="5" id="KW-1185">Reference proteome</keyword>
<feature type="domain" description="MRH" evidence="3">
    <location>
        <begin position="1"/>
        <end position="100"/>
    </location>
</feature>
<evidence type="ECO:0000256" key="1">
    <source>
        <dbReference type="ARBA" id="ARBA00022729"/>
    </source>
</evidence>
<comment type="caution">
    <text evidence="4">The sequence shown here is derived from an EMBL/GenBank/DDBJ whole genome shotgun (WGS) entry which is preliminary data.</text>
</comment>
<proteinExistence type="predicted"/>
<keyword evidence="2" id="KW-1015">Disulfide bond</keyword>
<dbReference type="Pfam" id="PF00878">
    <property type="entry name" value="CIMR"/>
    <property type="match status" value="1"/>
</dbReference>
<dbReference type="InterPro" id="IPR044865">
    <property type="entry name" value="MRH_dom"/>
</dbReference>
<reference evidence="4 5" key="1">
    <citation type="submission" date="2021-06" db="EMBL/GenBank/DDBJ databases">
        <authorList>
            <person name="Palmer J.M."/>
        </authorList>
    </citation>
    <scope>NUCLEOTIDE SEQUENCE [LARGE SCALE GENOMIC DNA]</scope>
    <source>
        <strain evidence="4 5">XC_2019</strain>
        <tissue evidence="4">Muscle</tissue>
    </source>
</reference>